<protein>
    <recommendedName>
        <fullName evidence="2">diguanylate cyclase</fullName>
        <ecNumber evidence="2">2.7.7.65</ecNumber>
    </recommendedName>
</protein>
<dbReference type="GO" id="GO:1902201">
    <property type="term" value="P:negative regulation of bacterial-type flagellum-dependent cell motility"/>
    <property type="evidence" value="ECO:0007669"/>
    <property type="project" value="TreeGrafter"/>
</dbReference>
<keyword evidence="5" id="KW-1185">Reference proteome</keyword>
<name>A0A135I6H0_9GAMM</name>
<dbReference type="OrthoDB" id="9812260at2"/>
<dbReference type="EMBL" id="LNTY01000039">
    <property type="protein sequence ID" value="KXF81046.1"/>
    <property type="molecule type" value="Genomic_DNA"/>
</dbReference>
<dbReference type="GO" id="GO:0005886">
    <property type="term" value="C:plasma membrane"/>
    <property type="evidence" value="ECO:0007669"/>
    <property type="project" value="TreeGrafter"/>
</dbReference>
<proteinExistence type="predicted"/>
<sequence>MSTQLEQLKNAAIQSRRVPLGADQRLMVLQKLQGRLEIDQLFEVFIRELEKQIDITRLIWDHEDISHIVRRGGTTEFRQTFSIKFSQTSLGMLQYSTPYKLDDDEISLIHTYHRLLAGPLRNAIEYNRIRNLALLDSLTGLNNRTSFEQDIRQAVALAERKDNGLILMIFDMDNFKQVNDTYGHLDGDKVLRRFAMLLKQAIRASDRCYRLGGDEFAVLLTPATRESAQLVNDRLKTLVAGDELLTSHAISSSVGCSEYRNGDNTNSLFERADRGMYRNKHKRR</sequence>
<dbReference type="GO" id="GO:0043709">
    <property type="term" value="P:cell adhesion involved in single-species biofilm formation"/>
    <property type="evidence" value="ECO:0007669"/>
    <property type="project" value="TreeGrafter"/>
</dbReference>
<evidence type="ECO:0000259" key="3">
    <source>
        <dbReference type="PROSITE" id="PS50887"/>
    </source>
</evidence>
<evidence type="ECO:0000313" key="4">
    <source>
        <dbReference type="EMBL" id="KXF81046.1"/>
    </source>
</evidence>
<reference evidence="4 5" key="1">
    <citation type="submission" date="2015-11" db="EMBL/GenBank/DDBJ databases">
        <title>Genomic Taxonomy of the Vibrionaceae.</title>
        <authorList>
            <person name="Gomez-Gil B."/>
            <person name="Enciso-Ibarra J."/>
        </authorList>
    </citation>
    <scope>NUCLEOTIDE SEQUENCE [LARGE SCALE GENOMIC DNA]</scope>
    <source>
        <strain evidence="4 5">CAIM 912</strain>
    </source>
</reference>
<dbReference type="InterPro" id="IPR050469">
    <property type="entry name" value="Diguanylate_Cyclase"/>
</dbReference>
<dbReference type="STRING" id="294935.ATN88_21910"/>
<organism evidence="4 5">
    <name type="scientific">Enterovibrio coralii</name>
    <dbReference type="NCBI Taxonomy" id="294935"/>
    <lineage>
        <taxon>Bacteria</taxon>
        <taxon>Pseudomonadati</taxon>
        <taxon>Pseudomonadota</taxon>
        <taxon>Gammaproteobacteria</taxon>
        <taxon>Vibrionales</taxon>
        <taxon>Vibrionaceae</taxon>
        <taxon>Enterovibrio</taxon>
    </lineage>
</organism>
<dbReference type="PROSITE" id="PS50887">
    <property type="entry name" value="GGDEF"/>
    <property type="match status" value="1"/>
</dbReference>
<gene>
    <name evidence="4" type="ORF">ATN88_21910</name>
</gene>
<dbReference type="SMART" id="SM00267">
    <property type="entry name" value="GGDEF"/>
    <property type="match status" value="1"/>
</dbReference>
<comment type="cofactor">
    <cofactor evidence="1">
        <name>Mg(2+)</name>
        <dbReference type="ChEBI" id="CHEBI:18420"/>
    </cofactor>
</comment>
<accession>A0A135I6H0</accession>
<dbReference type="PANTHER" id="PTHR45138:SF6">
    <property type="entry name" value="DIGUANYLATE CYCLASE DGCN"/>
    <property type="match status" value="1"/>
</dbReference>
<dbReference type="SUPFAM" id="SSF55073">
    <property type="entry name" value="Nucleotide cyclase"/>
    <property type="match status" value="1"/>
</dbReference>
<feature type="domain" description="GGDEF" evidence="3">
    <location>
        <begin position="163"/>
        <end position="284"/>
    </location>
</feature>
<dbReference type="InterPro" id="IPR029787">
    <property type="entry name" value="Nucleotide_cyclase"/>
</dbReference>
<dbReference type="Pfam" id="PF00990">
    <property type="entry name" value="GGDEF"/>
    <property type="match status" value="1"/>
</dbReference>
<dbReference type="AlphaFoldDB" id="A0A135I6H0"/>
<evidence type="ECO:0000256" key="2">
    <source>
        <dbReference type="ARBA" id="ARBA00012528"/>
    </source>
</evidence>
<dbReference type="NCBIfam" id="TIGR00254">
    <property type="entry name" value="GGDEF"/>
    <property type="match status" value="1"/>
</dbReference>
<dbReference type="Proteomes" id="UP000070529">
    <property type="component" value="Unassembled WGS sequence"/>
</dbReference>
<dbReference type="Gene3D" id="3.30.70.270">
    <property type="match status" value="1"/>
</dbReference>
<dbReference type="CDD" id="cd01949">
    <property type="entry name" value="GGDEF"/>
    <property type="match status" value="1"/>
</dbReference>
<comment type="caution">
    <text evidence="4">The sequence shown here is derived from an EMBL/GenBank/DDBJ whole genome shotgun (WGS) entry which is preliminary data.</text>
</comment>
<dbReference type="GO" id="GO:0052621">
    <property type="term" value="F:diguanylate cyclase activity"/>
    <property type="evidence" value="ECO:0007669"/>
    <property type="project" value="UniProtKB-EC"/>
</dbReference>
<dbReference type="EC" id="2.7.7.65" evidence="2"/>
<dbReference type="FunFam" id="3.30.70.270:FF:000001">
    <property type="entry name" value="Diguanylate cyclase domain protein"/>
    <property type="match status" value="1"/>
</dbReference>
<evidence type="ECO:0000256" key="1">
    <source>
        <dbReference type="ARBA" id="ARBA00001946"/>
    </source>
</evidence>
<dbReference type="PANTHER" id="PTHR45138">
    <property type="entry name" value="REGULATORY COMPONENTS OF SENSORY TRANSDUCTION SYSTEM"/>
    <property type="match status" value="1"/>
</dbReference>
<dbReference type="InterPro" id="IPR043128">
    <property type="entry name" value="Rev_trsase/Diguanyl_cyclase"/>
</dbReference>
<dbReference type="InterPro" id="IPR000160">
    <property type="entry name" value="GGDEF_dom"/>
</dbReference>
<evidence type="ECO:0000313" key="5">
    <source>
        <dbReference type="Proteomes" id="UP000070529"/>
    </source>
</evidence>
<dbReference type="RefSeq" id="WP_067418255.1">
    <property type="nucleotide sequence ID" value="NZ_LNTY01000039.1"/>
</dbReference>